<reference evidence="2" key="1">
    <citation type="submission" date="2018-05" db="EMBL/GenBank/DDBJ databases">
        <authorList>
            <person name="Lanie J.A."/>
            <person name="Ng W.-L."/>
            <person name="Kazmierczak K.M."/>
            <person name="Andrzejewski T.M."/>
            <person name="Davidsen T.M."/>
            <person name="Wayne K.J."/>
            <person name="Tettelin H."/>
            <person name="Glass J.I."/>
            <person name="Rusch D."/>
            <person name="Podicherti R."/>
            <person name="Tsui H.-C.T."/>
            <person name="Winkler M.E."/>
        </authorList>
    </citation>
    <scope>NUCLEOTIDE SEQUENCE</scope>
</reference>
<dbReference type="EMBL" id="UINC01034425">
    <property type="protein sequence ID" value="SVB25248.1"/>
    <property type="molecule type" value="Genomic_DNA"/>
</dbReference>
<sequence>MMKLLSAISLFLCSLSLLAKDSLPPLVDGKVPQDVASLWKGYDPRVEPLEVEVVREWEQDGLTVRYLRYRIGTFKGKAARMAAFYAFPAEGKDLPGVIHIHGGGQRASLTQVVYFASKGYAALSVNWGGKEMEQAKPGDLNTDWGSVDPTQKNVQGYSNLLPGEKFLDAVESPRNCNWFLLTLGCRRGLTFLEKQPIVDADRLGVFGHSMGGNLTIYVAGSDKRVKVASPSVGGSGFRLDPYFQIYPQIRAVKGDRELYRQTMGYQNYAKRITAPVLHLGATNDFHGLMDATYATGALLPNKDNRYVFAPHFNHRSHPEEEIARPLWIDVHLQGREPLPETPRAKWYLKTPSGIPHFKVMPDAKLPVAQVSVFYSEDGDPRSRFFRDAQASETGKGTWEAHLPKLDLEAPLFAFAHVYYDLPKPEPLSRNRTVEQFCLSSNLLVAKPEELKEAKVKATAKPSLLIDDFKRGFHDWYSLNGNHQSLWQHWTRKVTDSMYRGPDDALFSLQLESEEANSFVVVRKQNTWRAYRGK</sequence>
<protein>
    <recommendedName>
        <fullName evidence="1">Acetyl xylan esterase domain-containing protein</fullName>
    </recommendedName>
</protein>
<organism evidence="2">
    <name type="scientific">marine metagenome</name>
    <dbReference type="NCBI Taxonomy" id="408172"/>
    <lineage>
        <taxon>unclassified sequences</taxon>
        <taxon>metagenomes</taxon>
        <taxon>ecological metagenomes</taxon>
    </lineage>
</organism>
<feature type="domain" description="Acetyl xylan esterase" evidence="1">
    <location>
        <begin position="32"/>
        <end position="232"/>
    </location>
</feature>
<feature type="non-terminal residue" evidence="2">
    <location>
        <position position="533"/>
    </location>
</feature>
<evidence type="ECO:0000313" key="2">
    <source>
        <dbReference type="EMBL" id="SVB25248.1"/>
    </source>
</evidence>
<gene>
    <name evidence="2" type="ORF">METZ01_LOCUS178102</name>
</gene>
<dbReference type="InterPro" id="IPR008391">
    <property type="entry name" value="AXE1_dom"/>
</dbReference>
<name>A0A382CGC0_9ZZZZ</name>
<dbReference type="InterPro" id="IPR050261">
    <property type="entry name" value="FrsA_esterase"/>
</dbReference>
<dbReference type="Gene3D" id="3.40.50.1820">
    <property type="entry name" value="alpha/beta hydrolase"/>
    <property type="match status" value="1"/>
</dbReference>
<dbReference type="Pfam" id="PF05448">
    <property type="entry name" value="AXE1"/>
    <property type="match status" value="1"/>
</dbReference>
<accession>A0A382CGC0</accession>
<proteinExistence type="predicted"/>
<evidence type="ECO:0000259" key="1">
    <source>
        <dbReference type="Pfam" id="PF05448"/>
    </source>
</evidence>
<dbReference type="SUPFAM" id="SSF53474">
    <property type="entry name" value="alpha/beta-Hydrolases"/>
    <property type="match status" value="1"/>
</dbReference>
<dbReference type="InterPro" id="IPR029058">
    <property type="entry name" value="AB_hydrolase_fold"/>
</dbReference>
<dbReference type="PANTHER" id="PTHR22946">
    <property type="entry name" value="DIENELACTONE HYDROLASE DOMAIN-CONTAINING PROTEIN-RELATED"/>
    <property type="match status" value="1"/>
</dbReference>
<dbReference type="AlphaFoldDB" id="A0A382CGC0"/>